<dbReference type="EMBL" id="JAXIOK010000014">
    <property type="protein sequence ID" value="KAK4755505.1"/>
    <property type="molecule type" value="Genomic_DNA"/>
</dbReference>
<name>A0AAN7JUR3_9MYRT</name>
<gene>
    <name evidence="1" type="ORF">SAY87_009262</name>
</gene>
<keyword evidence="2" id="KW-1185">Reference proteome</keyword>
<comment type="caution">
    <text evidence="1">The sequence shown here is derived from an EMBL/GenBank/DDBJ whole genome shotgun (WGS) entry which is preliminary data.</text>
</comment>
<protein>
    <submittedName>
        <fullName evidence="1">Uncharacterized protein</fullName>
    </submittedName>
</protein>
<evidence type="ECO:0000313" key="2">
    <source>
        <dbReference type="Proteomes" id="UP001345219"/>
    </source>
</evidence>
<dbReference type="AlphaFoldDB" id="A0AAN7JUR3"/>
<reference evidence="1 2" key="1">
    <citation type="journal article" date="2023" name="Hortic Res">
        <title>Pangenome of water caltrop reveals structural variations and asymmetric subgenome divergence after allopolyploidization.</title>
        <authorList>
            <person name="Zhang X."/>
            <person name="Chen Y."/>
            <person name="Wang L."/>
            <person name="Yuan Y."/>
            <person name="Fang M."/>
            <person name="Shi L."/>
            <person name="Lu R."/>
            <person name="Comes H.P."/>
            <person name="Ma Y."/>
            <person name="Chen Y."/>
            <person name="Huang G."/>
            <person name="Zhou Y."/>
            <person name="Zheng Z."/>
            <person name="Qiu Y."/>
        </authorList>
    </citation>
    <scope>NUCLEOTIDE SEQUENCE [LARGE SCALE GENOMIC DNA]</scope>
    <source>
        <tissue evidence="1">Roots</tissue>
    </source>
</reference>
<organism evidence="1 2">
    <name type="scientific">Trapa incisa</name>
    <dbReference type="NCBI Taxonomy" id="236973"/>
    <lineage>
        <taxon>Eukaryota</taxon>
        <taxon>Viridiplantae</taxon>
        <taxon>Streptophyta</taxon>
        <taxon>Embryophyta</taxon>
        <taxon>Tracheophyta</taxon>
        <taxon>Spermatophyta</taxon>
        <taxon>Magnoliopsida</taxon>
        <taxon>eudicotyledons</taxon>
        <taxon>Gunneridae</taxon>
        <taxon>Pentapetalae</taxon>
        <taxon>rosids</taxon>
        <taxon>malvids</taxon>
        <taxon>Myrtales</taxon>
        <taxon>Lythraceae</taxon>
        <taxon>Trapa</taxon>
    </lineage>
</organism>
<proteinExistence type="predicted"/>
<sequence length="122" mass="13700">MDMHALPVEAINGSGLPNYIFNALCSSGLSNLPPQVFFLYGNFTRLSKRKREQVHIPSCELGKEAHVIQDTPLNNLQDRCISSVSMFQDQYTFMIVLNLEAFQTYKSNSQLLVVGEEVSKEG</sequence>
<accession>A0AAN7JUR3</accession>
<dbReference type="Proteomes" id="UP001345219">
    <property type="component" value="Chromosome 8"/>
</dbReference>
<evidence type="ECO:0000313" key="1">
    <source>
        <dbReference type="EMBL" id="KAK4755505.1"/>
    </source>
</evidence>